<evidence type="ECO:0000313" key="3">
    <source>
        <dbReference type="Proteomes" id="UP000627166"/>
    </source>
</evidence>
<comment type="caution">
    <text evidence="2">The sequence shown here is derived from an EMBL/GenBank/DDBJ whole genome shotgun (WGS) entry which is preliminary data.</text>
</comment>
<accession>A0ABR8YQR4</accession>
<reference evidence="2 3" key="1">
    <citation type="submission" date="2020-08" db="EMBL/GenBank/DDBJ databases">
        <title>A Genomic Blueprint of the Chicken Gut Microbiome.</title>
        <authorList>
            <person name="Gilroy R."/>
            <person name="Ravi A."/>
            <person name="Getino M."/>
            <person name="Pursley I."/>
            <person name="Horton D.L."/>
            <person name="Alikhan N.-F."/>
            <person name="Baker D."/>
            <person name="Gharbi K."/>
            <person name="Hall N."/>
            <person name="Watson M."/>
            <person name="Adriaenssens E.M."/>
            <person name="Foster-Nyarko E."/>
            <person name="Jarju S."/>
            <person name="Secka A."/>
            <person name="Antonio M."/>
            <person name="Oren A."/>
            <person name="Chaudhuri R."/>
            <person name="La Ragione R.M."/>
            <person name="Hildebrand F."/>
            <person name="Pallen M.J."/>
        </authorList>
    </citation>
    <scope>NUCLEOTIDE SEQUENCE [LARGE SCALE GENOMIC DNA]</scope>
    <source>
        <strain evidence="2 3">N37</strain>
    </source>
</reference>
<evidence type="ECO:0008006" key="4">
    <source>
        <dbReference type="Google" id="ProtNLM"/>
    </source>
</evidence>
<name>A0ABR8YQR4_9CLOT</name>
<evidence type="ECO:0000313" key="2">
    <source>
        <dbReference type="EMBL" id="MBD8046591.1"/>
    </source>
</evidence>
<keyword evidence="1" id="KW-0812">Transmembrane</keyword>
<sequence>MKIIKRLTLWMVISLGIQCVGFYYIDNNFLSLESKINGKKVVEEKVEEKRNKIKIPSDADRISVSYNSKYLSYIKNNALKVVKIQDGQTDDISLELDAEVSFYKWLPDRDRILFVEKTVSYGSSKLTLYSYDVKKKDKSLIKEFDWNEESAVVEDISVSTLTGLTYVKIVDSENVSSIYRIDRMGAMNKIYTVPRHICNMELLRREDILVYEGEVYNQVYLSHTSETLYFPEYERITVLGRDDEDNIYIGGLENGLVNKIFYGCITENPSQWNEVILNEPHENKDIYISSEGNVYTNDIENKTIREQKSNKETIYEGEFIQFQNKGVVTKDENNIEITAYQ</sequence>
<proteinExistence type="predicted"/>
<gene>
    <name evidence="2" type="ORF">H9637_05965</name>
</gene>
<dbReference type="SUPFAM" id="SSF82171">
    <property type="entry name" value="DPP6 N-terminal domain-like"/>
    <property type="match status" value="1"/>
</dbReference>
<feature type="transmembrane region" description="Helical" evidence="1">
    <location>
        <begin position="7"/>
        <end position="25"/>
    </location>
</feature>
<keyword evidence="1" id="KW-0472">Membrane</keyword>
<dbReference type="Proteomes" id="UP000627166">
    <property type="component" value="Unassembled WGS sequence"/>
</dbReference>
<keyword evidence="3" id="KW-1185">Reference proteome</keyword>
<dbReference type="RefSeq" id="WP_191739563.1">
    <property type="nucleotide sequence ID" value="NZ_JACSQB010000042.1"/>
</dbReference>
<keyword evidence="1" id="KW-1133">Transmembrane helix</keyword>
<protein>
    <recommendedName>
        <fullName evidence="4">Dipeptidyl-peptidase IV</fullName>
    </recommendedName>
</protein>
<evidence type="ECO:0000256" key="1">
    <source>
        <dbReference type="SAM" id="Phobius"/>
    </source>
</evidence>
<dbReference type="EMBL" id="JACSQB010000042">
    <property type="protein sequence ID" value="MBD8046591.1"/>
    <property type="molecule type" value="Genomic_DNA"/>
</dbReference>
<organism evidence="2 3">
    <name type="scientific">Clostridium faecium</name>
    <dbReference type="NCBI Taxonomy" id="2762223"/>
    <lineage>
        <taxon>Bacteria</taxon>
        <taxon>Bacillati</taxon>
        <taxon>Bacillota</taxon>
        <taxon>Clostridia</taxon>
        <taxon>Eubacteriales</taxon>
        <taxon>Clostridiaceae</taxon>
        <taxon>Clostridium</taxon>
    </lineage>
</organism>